<organism evidence="1">
    <name type="scientific">bioreactor metagenome</name>
    <dbReference type="NCBI Taxonomy" id="1076179"/>
    <lineage>
        <taxon>unclassified sequences</taxon>
        <taxon>metagenomes</taxon>
        <taxon>ecological metagenomes</taxon>
    </lineage>
</organism>
<dbReference type="Gene3D" id="3.90.190.20">
    <property type="entry name" value="Mur ligase, C-terminal domain"/>
    <property type="match status" value="1"/>
</dbReference>
<dbReference type="AlphaFoldDB" id="A0A645AAX8"/>
<accession>A0A645AAX8</accession>
<gene>
    <name evidence="1" type="ORF">SDC9_94704</name>
</gene>
<evidence type="ECO:0008006" key="2">
    <source>
        <dbReference type="Google" id="ProtNLM"/>
    </source>
</evidence>
<dbReference type="EMBL" id="VSSQ01011905">
    <property type="protein sequence ID" value="MPM47983.1"/>
    <property type="molecule type" value="Genomic_DNA"/>
</dbReference>
<dbReference type="InterPro" id="IPR036615">
    <property type="entry name" value="Mur_ligase_C_dom_sf"/>
</dbReference>
<name>A0A645AAX8_9ZZZZ</name>
<sequence length="91" mass="8785">MAVGEYADDIVAGARAESAGIRASVAPDKFALTMAATPLGAADVVLVKASRGLALETVADELAAGGATAWSDRAAAGGATAKDADETGGAH</sequence>
<protein>
    <recommendedName>
        <fullName evidence="2">UDP-N-acetylmuramoyl-tripeptide--D-alanyl-D-alanine ligase</fullName>
    </recommendedName>
</protein>
<proteinExistence type="predicted"/>
<evidence type="ECO:0000313" key="1">
    <source>
        <dbReference type="EMBL" id="MPM47983.1"/>
    </source>
</evidence>
<reference evidence="1" key="1">
    <citation type="submission" date="2019-08" db="EMBL/GenBank/DDBJ databases">
        <authorList>
            <person name="Kucharzyk K."/>
            <person name="Murdoch R.W."/>
            <person name="Higgins S."/>
            <person name="Loffler F."/>
        </authorList>
    </citation>
    <scope>NUCLEOTIDE SEQUENCE</scope>
</reference>
<comment type="caution">
    <text evidence="1">The sequence shown here is derived from an EMBL/GenBank/DDBJ whole genome shotgun (WGS) entry which is preliminary data.</text>
</comment>
<dbReference type="GO" id="GO:0016881">
    <property type="term" value="F:acid-amino acid ligase activity"/>
    <property type="evidence" value="ECO:0007669"/>
    <property type="project" value="InterPro"/>
</dbReference>